<dbReference type="Proteomes" id="UP000776651">
    <property type="component" value="Unassembled WGS sequence"/>
</dbReference>
<keyword evidence="3" id="KW-1185">Reference proteome</keyword>
<evidence type="ECO:0000313" key="3">
    <source>
        <dbReference type="Proteomes" id="UP000776651"/>
    </source>
</evidence>
<organism evidence="2 3">
    <name type="scientific">Qipengyuania pacifica</name>
    <dbReference type="NCBI Taxonomy" id="2860199"/>
    <lineage>
        <taxon>Bacteria</taxon>
        <taxon>Pseudomonadati</taxon>
        <taxon>Pseudomonadota</taxon>
        <taxon>Alphaproteobacteria</taxon>
        <taxon>Sphingomonadales</taxon>
        <taxon>Erythrobacteraceae</taxon>
        <taxon>Qipengyuania</taxon>
    </lineage>
</organism>
<dbReference type="PANTHER" id="PTHR34387">
    <property type="entry name" value="SLR1258 PROTEIN"/>
    <property type="match status" value="1"/>
</dbReference>
<dbReference type="EMBL" id="JAIGNQ010000002">
    <property type="protein sequence ID" value="MBX7488559.1"/>
    <property type="molecule type" value="Genomic_DNA"/>
</dbReference>
<protein>
    <submittedName>
        <fullName evidence="2">SIMPL domain-containing protein</fullName>
    </submittedName>
</protein>
<dbReference type="InterPro" id="IPR007497">
    <property type="entry name" value="SIMPL/DUF541"/>
</dbReference>
<sequence>MCDEPKTVAPSAMHRRGDATFKRWIASAGILSAGLIIGGFVLGDGLVRMKAAERTVTVRGLAEREVTADLATWTLSFASTATNLQSAQASTDKDAVAVREFFERMGFPAEALTPAGINVSNYTDNGTVFYTVRQRIVLRTEDINRAQRAVRNQAELVRNGVVLEDGSGISYTFTGLNSIKPAMVAEATKDARASAEQFAQDSGADVGGIRKATQGYFSIEARDGEAGGWGVGDTPFKKVRVVTTVDFALD</sequence>
<keyword evidence="1" id="KW-0812">Transmembrane</keyword>
<keyword evidence="1" id="KW-0472">Membrane</keyword>
<dbReference type="Gene3D" id="3.30.70.2970">
    <property type="entry name" value="Protein of unknown function (DUF541), domain 2"/>
    <property type="match status" value="1"/>
</dbReference>
<evidence type="ECO:0000313" key="2">
    <source>
        <dbReference type="EMBL" id="MBX7488559.1"/>
    </source>
</evidence>
<dbReference type="Pfam" id="PF04402">
    <property type="entry name" value="SIMPL"/>
    <property type="match status" value="1"/>
</dbReference>
<evidence type="ECO:0000256" key="1">
    <source>
        <dbReference type="SAM" id="Phobius"/>
    </source>
</evidence>
<dbReference type="InterPro" id="IPR052022">
    <property type="entry name" value="26kDa_periplasmic_antigen"/>
</dbReference>
<dbReference type="InterPro" id="IPR016907">
    <property type="entry name" value="UCP029033"/>
</dbReference>
<proteinExistence type="predicted"/>
<gene>
    <name evidence="2" type="ORF">K3177_08525</name>
</gene>
<accession>A0ABS7JIB0</accession>
<name>A0ABS7JIB0_9SPHN</name>
<dbReference type="PIRSF" id="PIRSF029033">
    <property type="entry name" value="UCP029033"/>
    <property type="match status" value="1"/>
</dbReference>
<reference evidence="2 3" key="1">
    <citation type="submission" date="2021-08" db="EMBL/GenBank/DDBJ databases">
        <title>Comparative Genomics Analysis of the Genus Qipengyuania Reveals Extensive Genetic Diversity and Metabolic Versatility, Including the Description of Fifteen Novel Species.</title>
        <authorList>
            <person name="Liu Y."/>
        </authorList>
    </citation>
    <scope>NUCLEOTIDE SEQUENCE [LARGE SCALE GENOMIC DNA]</scope>
    <source>
        <strain evidence="2 3">GH25</strain>
    </source>
</reference>
<comment type="caution">
    <text evidence="2">The sequence shown here is derived from an EMBL/GenBank/DDBJ whole genome shotgun (WGS) entry which is preliminary data.</text>
</comment>
<keyword evidence="1" id="KW-1133">Transmembrane helix</keyword>
<feature type="transmembrane region" description="Helical" evidence="1">
    <location>
        <begin position="24"/>
        <end position="47"/>
    </location>
</feature>
<dbReference type="PANTHER" id="PTHR34387:SF2">
    <property type="entry name" value="SLR1258 PROTEIN"/>
    <property type="match status" value="1"/>
</dbReference>